<gene>
    <name evidence="1" type="ORF">OHV25_10575</name>
</gene>
<accession>A0AAU2GYJ7</accession>
<sequence length="121" mass="12692">MSSNPGGQSIGYEAVTKAKNAIEETAHDMSQQIRVLADAIATVGSGWSGSGASQFVTAQDTLNRRHDDIRRKLDVLYNAVIGTKNLNQENDEEVDAAFRAINAEGGATSGGVPNTSGLNSL</sequence>
<dbReference type="AlphaFoldDB" id="A0AAU2GYJ7"/>
<dbReference type="InterPro" id="IPR036689">
    <property type="entry name" value="ESAT-6-like_sf"/>
</dbReference>
<organism evidence="1">
    <name type="scientific">Streptomyces sp. NBC_00060</name>
    <dbReference type="NCBI Taxonomy" id="2975636"/>
    <lineage>
        <taxon>Bacteria</taxon>
        <taxon>Bacillati</taxon>
        <taxon>Actinomycetota</taxon>
        <taxon>Actinomycetes</taxon>
        <taxon>Kitasatosporales</taxon>
        <taxon>Streptomycetaceae</taxon>
        <taxon>Streptomyces</taxon>
    </lineage>
</organism>
<evidence type="ECO:0000313" key="1">
    <source>
        <dbReference type="EMBL" id="WTU39992.1"/>
    </source>
</evidence>
<proteinExistence type="predicted"/>
<dbReference type="Gene3D" id="1.10.287.1060">
    <property type="entry name" value="ESAT-6-like"/>
    <property type="match status" value="1"/>
</dbReference>
<dbReference type="InterPro" id="IPR010310">
    <property type="entry name" value="T7SS_ESAT-6-like"/>
</dbReference>
<dbReference type="SUPFAM" id="SSF140453">
    <property type="entry name" value="EsxAB dimer-like"/>
    <property type="match status" value="1"/>
</dbReference>
<reference evidence="1" key="1">
    <citation type="submission" date="2022-10" db="EMBL/GenBank/DDBJ databases">
        <title>The complete genomes of actinobacterial strains from the NBC collection.</title>
        <authorList>
            <person name="Joergensen T.S."/>
            <person name="Alvarez Arevalo M."/>
            <person name="Sterndorff E.B."/>
            <person name="Faurdal D."/>
            <person name="Vuksanovic O."/>
            <person name="Mourched A.-S."/>
            <person name="Charusanti P."/>
            <person name="Shaw S."/>
            <person name="Blin K."/>
            <person name="Weber T."/>
        </authorList>
    </citation>
    <scope>NUCLEOTIDE SEQUENCE</scope>
    <source>
        <strain evidence="1">NBC_00060</strain>
    </source>
</reference>
<protein>
    <submittedName>
        <fullName evidence="1">WXG100 family type VII secretion target</fullName>
    </submittedName>
</protein>
<name>A0AAU2GYJ7_9ACTN</name>
<dbReference type="Pfam" id="PF06013">
    <property type="entry name" value="WXG100"/>
    <property type="match status" value="1"/>
</dbReference>
<dbReference type="EMBL" id="CP108253">
    <property type="protein sequence ID" value="WTU39992.1"/>
    <property type="molecule type" value="Genomic_DNA"/>
</dbReference>